<keyword evidence="1" id="KW-0433">Leucine-rich repeat</keyword>
<keyword evidence="7" id="KW-1185">Reference proteome</keyword>
<dbReference type="Pfam" id="PF13855">
    <property type="entry name" value="LRR_8"/>
    <property type="match status" value="1"/>
</dbReference>
<dbReference type="Gene3D" id="3.80.10.10">
    <property type="entry name" value="Ribonuclease Inhibitor"/>
    <property type="match status" value="1"/>
</dbReference>
<dbReference type="InterPro" id="IPR001611">
    <property type="entry name" value="Leu-rich_rpt"/>
</dbReference>
<dbReference type="EMBL" id="JARBDR010000246">
    <property type="protein sequence ID" value="KAJ8316826.1"/>
    <property type="molecule type" value="Genomic_DNA"/>
</dbReference>
<dbReference type="SMART" id="SM00369">
    <property type="entry name" value="LRR_TYP"/>
    <property type="match status" value="2"/>
</dbReference>
<comment type="caution">
    <text evidence="6">The sequence shown here is derived from an EMBL/GenBank/DDBJ whole genome shotgun (WGS) entry which is preliminary data.</text>
</comment>
<accession>A0ABQ9FKZ3</accession>
<evidence type="ECO:0000256" key="2">
    <source>
        <dbReference type="ARBA" id="ARBA00022729"/>
    </source>
</evidence>
<keyword evidence="2" id="KW-0732">Signal</keyword>
<dbReference type="SUPFAM" id="SSF52058">
    <property type="entry name" value="L domain-like"/>
    <property type="match status" value="1"/>
</dbReference>
<reference evidence="6 7" key="1">
    <citation type="submission" date="2022-12" db="EMBL/GenBank/DDBJ databases">
        <title>Chromosome-level genome of Tegillarca granosa.</title>
        <authorList>
            <person name="Kim J."/>
        </authorList>
    </citation>
    <scope>NUCLEOTIDE SEQUENCE [LARGE SCALE GENOMIC DNA]</scope>
    <source>
        <strain evidence="6">Teg-2019</strain>
        <tissue evidence="6">Adductor muscle</tissue>
    </source>
</reference>
<dbReference type="InterPro" id="IPR032675">
    <property type="entry name" value="LRR_dom_sf"/>
</dbReference>
<evidence type="ECO:0000256" key="1">
    <source>
        <dbReference type="ARBA" id="ARBA00022614"/>
    </source>
</evidence>
<dbReference type="Pfam" id="PF01462">
    <property type="entry name" value="LRRNT"/>
    <property type="match status" value="1"/>
</dbReference>
<dbReference type="InterPro" id="IPR000372">
    <property type="entry name" value="LRRNT"/>
</dbReference>
<evidence type="ECO:0000259" key="5">
    <source>
        <dbReference type="SMART" id="SM00013"/>
    </source>
</evidence>
<keyword evidence="4" id="KW-0812">Transmembrane</keyword>
<dbReference type="InterPro" id="IPR050541">
    <property type="entry name" value="LRR_TM_domain-containing"/>
</dbReference>
<protein>
    <recommendedName>
        <fullName evidence="5">LRRNT domain-containing protein</fullName>
    </recommendedName>
</protein>
<evidence type="ECO:0000313" key="6">
    <source>
        <dbReference type="EMBL" id="KAJ8316826.1"/>
    </source>
</evidence>
<organism evidence="6 7">
    <name type="scientific">Tegillarca granosa</name>
    <name type="common">Malaysian cockle</name>
    <name type="synonym">Anadara granosa</name>
    <dbReference type="NCBI Taxonomy" id="220873"/>
    <lineage>
        <taxon>Eukaryota</taxon>
        <taxon>Metazoa</taxon>
        <taxon>Spiralia</taxon>
        <taxon>Lophotrochozoa</taxon>
        <taxon>Mollusca</taxon>
        <taxon>Bivalvia</taxon>
        <taxon>Autobranchia</taxon>
        <taxon>Pteriomorphia</taxon>
        <taxon>Arcoida</taxon>
        <taxon>Arcoidea</taxon>
        <taxon>Arcidae</taxon>
        <taxon>Tegillarca</taxon>
    </lineage>
</organism>
<name>A0ABQ9FKZ3_TEGGR</name>
<dbReference type="PANTHER" id="PTHR24369">
    <property type="entry name" value="ANTIGEN BSP, PUTATIVE-RELATED"/>
    <property type="match status" value="1"/>
</dbReference>
<keyword evidence="3" id="KW-0677">Repeat</keyword>
<dbReference type="Proteomes" id="UP001217089">
    <property type="component" value="Unassembled WGS sequence"/>
</dbReference>
<evidence type="ECO:0000256" key="4">
    <source>
        <dbReference type="SAM" id="Phobius"/>
    </source>
</evidence>
<feature type="transmembrane region" description="Helical" evidence="4">
    <location>
        <begin position="7"/>
        <end position="27"/>
    </location>
</feature>
<dbReference type="PANTHER" id="PTHR24369:SF210">
    <property type="entry name" value="CHAOPTIN-RELATED"/>
    <property type="match status" value="1"/>
</dbReference>
<gene>
    <name evidence="6" type="ORF">KUTeg_004730</name>
</gene>
<keyword evidence="4" id="KW-1133">Transmembrane helix</keyword>
<feature type="domain" description="LRRNT" evidence="5">
    <location>
        <begin position="32"/>
        <end position="64"/>
    </location>
</feature>
<dbReference type="SMART" id="SM00013">
    <property type="entry name" value="LRRNT"/>
    <property type="match status" value="1"/>
</dbReference>
<dbReference type="InterPro" id="IPR003591">
    <property type="entry name" value="Leu-rich_rpt_typical-subtyp"/>
</dbReference>
<proteinExistence type="predicted"/>
<keyword evidence="4" id="KW-0472">Membrane</keyword>
<sequence length="207" mass="24240">MEKAKYSIFSWNINWIYLFGLFVFIFVDCVNSCPTECVCQRRTVDCSYRKLSYVPQNIPLDTNRLELQGNNITVIRQTDFQGLRNLRILQLLENSIHTVESGAFDDLVEMERLRIDRNKLTALPDMLFSSMPNLQRLVKNDYVLSGTGLTTRPEHLKRQCDMEHNAGVFLNDIMKMDMFKKDLYKVVSNKSKYVFELKILKDSSSRM</sequence>
<evidence type="ECO:0000256" key="3">
    <source>
        <dbReference type="ARBA" id="ARBA00022737"/>
    </source>
</evidence>
<evidence type="ECO:0000313" key="7">
    <source>
        <dbReference type="Proteomes" id="UP001217089"/>
    </source>
</evidence>